<feature type="transmembrane region" description="Helical" evidence="2">
    <location>
        <begin position="525"/>
        <end position="547"/>
    </location>
</feature>
<dbReference type="STRING" id="1262450.S3CPY1"/>
<feature type="transmembrane region" description="Helical" evidence="2">
    <location>
        <begin position="54"/>
        <end position="76"/>
    </location>
</feature>
<feature type="region of interest" description="Disordered" evidence="1">
    <location>
        <begin position="1"/>
        <end position="36"/>
    </location>
</feature>
<feature type="transmembrane region" description="Helical" evidence="2">
    <location>
        <begin position="455"/>
        <end position="473"/>
    </location>
</feature>
<accession>S3CPY1</accession>
<dbReference type="eggNOG" id="ENOG502RYMZ">
    <property type="taxonomic scope" value="Eukaryota"/>
</dbReference>
<proteinExistence type="predicted"/>
<feature type="transmembrane region" description="Helical" evidence="2">
    <location>
        <begin position="493"/>
        <end position="513"/>
    </location>
</feature>
<feature type="compositionally biased region" description="Low complexity" evidence="1">
    <location>
        <begin position="19"/>
        <end position="29"/>
    </location>
</feature>
<dbReference type="HOGENOM" id="CLU_005679_13_5_1"/>
<evidence type="ECO:0000313" key="5">
    <source>
        <dbReference type="Proteomes" id="UP000016923"/>
    </source>
</evidence>
<keyword evidence="2" id="KW-0472">Membrane</keyword>
<keyword evidence="2" id="KW-0812">Transmembrane</keyword>
<dbReference type="GO" id="GO:0016747">
    <property type="term" value="F:acyltransferase activity, transferring groups other than amino-acyl groups"/>
    <property type="evidence" value="ECO:0007669"/>
    <property type="project" value="InterPro"/>
</dbReference>
<dbReference type="AlphaFoldDB" id="S3CPY1"/>
<feature type="domain" description="Acyltransferase 3" evidence="3">
    <location>
        <begin position="143"/>
        <end position="539"/>
    </location>
</feature>
<reference evidence="4 5" key="1">
    <citation type="journal article" date="2013" name="BMC Genomics">
        <title>The genome and transcriptome of the pine saprophyte Ophiostoma piceae, and a comparison with the bark beetle-associated pine pathogen Grosmannia clavigera.</title>
        <authorList>
            <person name="Haridas S."/>
            <person name="Wang Y."/>
            <person name="Lim L."/>
            <person name="Massoumi Alamouti S."/>
            <person name="Jackman S."/>
            <person name="Docking R."/>
            <person name="Robertson G."/>
            <person name="Birol I."/>
            <person name="Bohlmann J."/>
            <person name="Breuil C."/>
        </authorList>
    </citation>
    <scope>NUCLEOTIDE SEQUENCE [LARGE SCALE GENOMIC DNA]</scope>
    <source>
        <strain evidence="4 5">UAMH 11346</strain>
    </source>
</reference>
<dbReference type="Proteomes" id="UP000016923">
    <property type="component" value="Unassembled WGS sequence"/>
</dbReference>
<feature type="transmembrane region" description="Helical" evidence="2">
    <location>
        <begin position="182"/>
        <end position="212"/>
    </location>
</feature>
<dbReference type="VEuPathDB" id="FungiDB:F503_04225"/>
<evidence type="ECO:0000256" key="2">
    <source>
        <dbReference type="SAM" id="Phobius"/>
    </source>
</evidence>
<keyword evidence="2" id="KW-1133">Transmembrane helix</keyword>
<dbReference type="InterPro" id="IPR050879">
    <property type="entry name" value="Acyltransferase_3"/>
</dbReference>
<name>S3CPY1_OPHP1</name>
<dbReference type="OMA" id="GPDEENH"/>
<feature type="transmembrane region" description="Helical" evidence="2">
    <location>
        <begin position="411"/>
        <end position="434"/>
    </location>
</feature>
<dbReference type="Pfam" id="PF01757">
    <property type="entry name" value="Acyl_transf_3"/>
    <property type="match status" value="1"/>
</dbReference>
<gene>
    <name evidence="4" type="ORF">F503_04225</name>
</gene>
<keyword evidence="5" id="KW-1185">Reference proteome</keyword>
<keyword evidence="4" id="KW-0808">Transferase</keyword>
<dbReference type="PANTHER" id="PTHR23028">
    <property type="entry name" value="ACETYLTRANSFERASE"/>
    <property type="match status" value="1"/>
</dbReference>
<protein>
    <submittedName>
        <fullName evidence="4">Acetyl transferase</fullName>
    </submittedName>
</protein>
<dbReference type="OrthoDB" id="5819582at2759"/>
<feature type="transmembrane region" description="Helical" evidence="2">
    <location>
        <begin position="241"/>
        <end position="260"/>
    </location>
</feature>
<dbReference type="InterPro" id="IPR002656">
    <property type="entry name" value="Acyl_transf_3_dom"/>
</dbReference>
<dbReference type="EMBL" id="KE148148">
    <property type="protein sequence ID" value="EPE08638.1"/>
    <property type="molecule type" value="Genomic_DNA"/>
</dbReference>
<sequence>MASRTEYSRVPADEEHGDSSSSSSSGSSGHRIDAFSGDHEKPALMPHYSSPNNLLGTVLAVPMLAVRTVYLCWLLASNPFRKAVHRIRVRRPSWSNSSSSGGGSPEWWPEMYGRMGEFAVLVPSFLKPADKNAPSDRRLHPTAWLDGMRGVAALFVVMCHSSVLCFNWHIHNGWGISDTEHWFIQLPIIRLVVSGPPQVAIFFVVSGYALSYKPLKLSHMRRFADAYEAVGSATFRRWPRLFFMPVLLTFVAANMNYFGLFDVQGWKSVAIPKFQPPGGGDITINNGNNDGTTYWKQIAHWWPTAIMITDPFSKNLKRGGSYPYDPFQWTLPVEFDCSIALFGCQMAFNRIRPRVRLAFMIGLAVYTMKYTYWQMFLFIMGMIVCDINFIIDGVSGAGPTVTGRMARYRTPIGIACFVMCLYVLAIPETIRGAVGTPGYMTLIAMVPKLHHQRRMVDHFWVPIAASLLVLTVDRTPVLQSIFKHPLPQYLGKISYSMYLLHGSTLFSIGHWYLRHIMAVTGVTTQLQYACGIVLWALVFWPTLIFWADLASRTLDAWSLKLGRMMYDGLVCKED</sequence>
<feature type="transmembrane region" description="Helical" evidence="2">
    <location>
        <begin position="370"/>
        <end position="391"/>
    </location>
</feature>
<organism evidence="4 5">
    <name type="scientific">Ophiostoma piceae (strain UAMH 11346)</name>
    <name type="common">Sap stain fungus</name>
    <dbReference type="NCBI Taxonomy" id="1262450"/>
    <lineage>
        <taxon>Eukaryota</taxon>
        <taxon>Fungi</taxon>
        <taxon>Dikarya</taxon>
        <taxon>Ascomycota</taxon>
        <taxon>Pezizomycotina</taxon>
        <taxon>Sordariomycetes</taxon>
        <taxon>Sordariomycetidae</taxon>
        <taxon>Ophiostomatales</taxon>
        <taxon>Ophiostomataceae</taxon>
        <taxon>Ophiostoma</taxon>
    </lineage>
</organism>
<dbReference type="PANTHER" id="PTHR23028:SF134">
    <property type="entry name" value="PUTATIVE (AFU_ORTHOLOGUE AFUA_4G08520)-RELATED"/>
    <property type="match status" value="1"/>
</dbReference>
<evidence type="ECO:0000259" key="3">
    <source>
        <dbReference type="Pfam" id="PF01757"/>
    </source>
</evidence>
<evidence type="ECO:0000313" key="4">
    <source>
        <dbReference type="EMBL" id="EPE08638.1"/>
    </source>
</evidence>
<evidence type="ECO:0000256" key="1">
    <source>
        <dbReference type="SAM" id="MobiDB-lite"/>
    </source>
</evidence>